<gene>
    <name evidence="7" type="ORF">CLV48_110115</name>
</gene>
<evidence type="ECO:0000256" key="4">
    <source>
        <dbReference type="ARBA" id="ARBA00023136"/>
    </source>
</evidence>
<evidence type="ECO:0000256" key="3">
    <source>
        <dbReference type="ARBA" id="ARBA00022729"/>
    </source>
</evidence>
<comment type="subcellular location">
    <subcellularLocation>
        <location evidence="1">Membrane</location>
    </subcellularLocation>
</comment>
<organism evidence="7 8">
    <name type="scientific">Cecembia rubra</name>
    <dbReference type="NCBI Taxonomy" id="1485585"/>
    <lineage>
        <taxon>Bacteria</taxon>
        <taxon>Pseudomonadati</taxon>
        <taxon>Bacteroidota</taxon>
        <taxon>Cytophagia</taxon>
        <taxon>Cytophagales</taxon>
        <taxon>Cyclobacteriaceae</taxon>
        <taxon>Cecembia</taxon>
    </lineage>
</organism>
<keyword evidence="3" id="KW-0732">Signal</keyword>
<dbReference type="Pfam" id="PF01103">
    <property type="entry name" value="Omp85"/>
    <property type="match status" value="1"/>
</dbReference>
<proteinExistence type="predicted"/>
<keyword evidence="4" id="KW-0472">Membrane</keyword>
<keyword evidence="2" id="KW-0812">Transmembrane</keyword>
<sequence>MRIKKYIGLFFPLLIFSCSVKKFIPEGEQLYTGSTIQLESDLSKKESEEIQTDLEKLLRPLPNSKLLGMRFGLWAYYKGQKEKPGFINKFLSKKFGEKPVYLGQIQPERTSNILLNRLENKGFYFSSSIYQITEKGKFANLEYQVRISDPYILETYQILGGDSLPINQEIQMLMGRTIMKKGSRLDLDELKKERERIDRDLKARGYYNFNPDLLIFEADTNHYEDRKFDLYLRLKSNTPIKATFPYSIEHIYVFPDYNVHLDNGDGDTVSVSGIEFIQKPEIFKPELLQKYILFREGSKFNPEISRTTSNRLSNIGNFRYVNISYDVSDTVLREDGTYPLKANIYLSPLNKRSVRAEIQGLTKSNSFVGPALLLGYQNRNLFRGGEIFNLTGKFGYEVQLASGDREALQSIEMGLTGSLVFPRVLFPVPVMNRFRYSIPKTRISAGYEYQNRTDLYLLYSYNTSFGYFWNVNRFVYHEFNPISLSIVNLARTSPRFEEILNANPFLRRSFEQQFISGMNYTFNYNQLADPDRKNAIFIGATVDFAGNLFRGLNALIGSENPGSIFGLEFAQYLKGDIDLRYYKKFSAENVLVSRIFAGLGVPVGNSLSLPFVKQYFAGGPRSVRAFRIRALGPGTFMPQDTNMGGFFDQAGDIRLEGNLEYRFPFNKYLKGAFFVDAGNVWLYKENDALPGGKFTNSWAEELAVGGGFGLRLDIQLFVIRLDTAIPLRRPWLLETGPWQDRIWLGNRDWRRDNLVFNFAIGYPF</sequence>
<dbReference type="OrthoDB" id="9814535at2"/>
<dbReference type="PANTHER" id="PTHR12815:SF47">
    <property type="entry name" value="TRANSLOCATION AND ASSEMBLY MODULE SUBUNIT TAMA"/>
    <property type="match status" value="1"/>
</dbReference>
<dbReference type="PANTHER" id="PTHR12815">
    <property type="entry name" value="SORTING AND ASSEMBLY MACHINERY SAMM50 PROTEIN FAMILY MEMBER"/>
    <property type="match status" value="1"/>
</dbReference>
<dbReference type="EMBL" id="PYGF01000010">
    <property type="protein sequence ID" value="PSL02332.1"/>
    <property type="molecule type" value="Genomic_DNA"/>
</dbReference>
<dbReference type="GO" id="GO:0019867">
    <property type="term" value="C:outer membrane"/>
    <property type="evidence" value="ECO:0007669"/>
    <property type="project" value="InterPro"/>
</dbReference>
<name>A0A2P8DYP7_9BACT</name>
<keyword evidence="5" id="KW-0998">Cell outer membrane</keyword>
<comment type="caution">
    <text evidence="7">The sequence shown here is derived from an EMBL/GenBank/DDBJ whole genome shotgun (WGS) entry which is preliminary data.</text>
</comment>
<dbReference type="InterPro" id="IPR000184">
    <property type="entry name" value="Bac_surfAg_D15"/>
</dbReference>
<feature type="domain" description="Bacterial surface antigen (D15)" evidence="6">
    <location>
        <begin position="531"/>
        <end position="762"/>
    </location>
</feature>
<dbReference type="Proteomes" id="UP000240708">
    <property type="component" value="Unassembled WGS sequence"/>
</dbReference>
<dbReference type="InterPro" id="IPR039910">
    <property type="entry name" value="D15-like"/>
</dbReference>
<dbReference type="Gene3D" id="2.40.160.50">
    <property type="entry name" value="membrane protein fhac: a member of the omp85/tpsb transporter family"/>
    <property type="match status" value="1"/>
</dbReference>
<evidence type="ECO:0000256" key="1">
    <source>
        <dbReference type="ARBA" id="ARBA00004370"/>
    </source>
</evidence>
<accession>A0A2P8DYP7</accession>
<evidence type="ECO:0000313" key="7">
    <source>
        <dbReference type="EMBL" id="PSL02332.1"/>
    </source>
</evidence>
<evidence type="ECO:0000256" key="5">
    <source>
        <dbReference type="ARBA" id="ARBA00023237"/>
    </source>
</evidence>
<dbReference type="RefSeq" id="WP_106568348.1">
    <property type="nucleotide sequence ID" value="NZ_PYGF01000010.1"/>
</dbReference>
<evidence type="ECO:0000313" key="8">
    <source>
        <dbReference type="Proteomes" id="UP000240708"/>
    </source>
</evidence>
<evidence type="ECO:0000256" key="2">
    <source>
        <dbReference type="ARBA" id="ARBA00022692"/>
    </source>
</evidence>
<dbReference type="PROSITE" id="PS51257">
    <property type="entry name" value="PROKAR_LIPOPROTEIN"/>
    <property type="match status" value="1"/>
</dbReference>
<evidence type="ECO:0000259" key="6">
    <source>
        <dbReference type="Pfam" id="PF01103"/>
    </source>
</evidence>
<protein>
    <submittedName>
        <fullName evidence="7">Surface antigen-like protein</fullName>
    </submittedName>
</protein>
<dbReference type="AlphaFoldDB" id="A0A2P8DYP7"/>
<keyword evidence="8" id="KW-1185">Reference proteome</keyword>
<dbReference type="Gene3D" id="3.10.20.310">
    <property type="entry name" value="membrane protein fhac"/>
    <property type="match status" value="1"/>
</dbReference>
<reference evidence="7 8" key="1">
    <citation type="submission" date="2018-03" db="EMBL/GenBank/DDBJ databases">
        <title>Genomic Encyclopedia of Archaeal and Bacterial Type Strains, Phase II (KMG-II): from individual species to whole genera.</title>
        <authorList>
            <person name="Goeker M."/>
        </authorList>
    </citation>
    <scope>NUCLEOTIDE SEQUENCE [LARGE SCALE GENOMIC DNA]</scope>
    <source>
        <strain evidence="7 8">DSM 28057</strain>
    </source>
</reference>